<dbReference type="EMBL" id="ML145097">
    <property type="protein sequence ID" value="TBU61653.1"/>
    <property type="molecule type" value="Genomic_DNA"/>
</dbReference>
<dbReference type="PANTHER" id="PTHR47447:SF17">
    <property type="entry name" value="OS12G0638900 PROTEIN"/>
    <property type="match status" value="1"/>
</dbReference>
<evidence type="ECO:0000259" key="7">
    <source>
        <dbReference type="Pfam" id="PF23276"/>
    </source>
</evidence>
<dbReference type="Pfam" id="PF23276">
    <property type="entry name" value="TPR_24"/>
    <property type="match status" value="1"/>
</dbReference>
<dbReference type="NCBIfam" id="TIGR00756">
    <property type="entry name" value="PPR"/>
    <property type="match status" value="1"/>
</dbReference>
<comment type="function">
    <text evidence="3">Regulates mitochondrial small subunit maturation by controlling 15S rRNA 5'-end processing. Localizes to the 5' precursor of the 15S rRNA in a position that is subsequently occupied by mS47 in the mature yeast mtSSU. Uses structure and sequence-specific RNA recognition, binding to a single-stranded region of the precursor and specifically recognizing bases -6 to -1. The exchange of Ccm1 for mS47 is coupled to the irreversible removal of precursor rRNA that is accompanied by conformational changes of the mitoribosomal proteins uS5m and mS26. These conformational changes signal completion of 5'-end rRNA processing through protection of the mature 5'-end of the 15S rRNA and stabilization of mS47. The removal of the 5' precursor together with the dissociation of Ccm1 may be catalyzed by the 5'-3' exoribonuclease Pet127. Involved in the specific removal of group I introns in mitochondrial encoded transcripts.</text>
</comment>
<name>A0A4Q9Q312_9APHY</name>
<evidence type="ECO:0000256" key="2">
    <source>
        <dbReference type="ARBA" id="ARBA00022737"/>
    </source>
</evidence>
<feature type="domain" description="Pentatricopeptide repeat-containing protein-mitochondrial" evidence="7">
    <location>
        <begin position="294"/>
        <end position="425"/>
    </location>
</feature>
<proteinExistence type="inferred from homology"/>
<keyword evidence="2" id="KW-0677">Repeat</keyword>
<dbReference type="STRING" id="114155.A0A4Q9Q312"/>
<comment type="similarity">
    <text evidence="1">Belongs to the CCM1 family.</text>
</comment>
<dbReference type="PROSITE" id="PS51375">
    <property type="entry name" value="PPR"/>
    <property type="match status" value="2"/>
</dbReference>
<dbReference type="InterPro" id="IPR002885">
    <property type="entry name" value="PPR_rpt"/>
</dbReference>
<dbReference type="InterPro" id="IPR057027">
    <property type="entry name" value="TPR_mt"/>
</dbReference>
<dbReference type="Gene3D" id="1.25.40.10">
    <property type="entry name" value="Tetratricopeptide repeat domain"/>
    <property type="match status" value="4"/>
</dbReference>
<evidence type="ECO:0000256" key="3">
    <source>
        <dbReference type="ARBA" id="ARBA00044493"/>
    </source>
</evidence>
<evidence type="ECO:0000256" key="1">
    <source>
        <dbReference type="ARBA" id="ARBA00006192"/>
    </source>
</evidence>
<evidence type="ECO:0000313" key="8">
    <source>
        <dbReference type="EMBL" id="TBU61653.1"/>
    </source>
</evidence>
<evidence type="ECO:0000313" key="9">
    <source>
        <dbReference type="Proteomes" id="UP000292082"/>
    </source>
</evidence>
<dbReference type="InterPro" id="IPR011990">
    <property type="entry name" value="TPR-like_helical_dom_sf"/>
</dbReference>
<reference evidence="8 9" key="1">
    <citation type="submission" date="2019-01" db="EMBL/GenBank/DDBJ databases">
        <title>Draft genome sequences of three monokaryotic isolates of the white-rot basidiomycete fungus Dichomitus squalens.</title>
        <authorList>
            <consortium name="DOE Joint Genome Institute"/>
            <person name="Lopez S.C."/>
            <person name="Andreopoulos B."/>
            <person name="Pangilinan J."/>
            <person name="Lipzen A."/>
            <person name="Riley R."/>
            <person name="Ahrendt S."/>
            <person name="Ng V."/>
            <person name="Barry K."/>
            <person name="Daum C."/>
            <person name="Grigoriev I.V."/>
            <person name="Hilden K.S."/>
            <person name="Makela M.R."/>
            <person name="de Vries R.P."/>
        </authorList>
    </citation>
    <scope>NUCLEOTIDE SEQUENCE [LARGE SCALE GENOMIC DNA]</scope>
    <source>
        <strain evidence="8 9">CBS 464.89</strain>
    </source>
</reference>
<evidence type="ECO:0000256" key="6">
    <source>
        <dbReference type="SAM" id="MobiDB-lite"/>
    </source>
</evidence>
<gene>
    <name evidence="8" type="ORF">BD310DRAFT_175643</name>
</gene>
<dbReference type="AlphaFoldDB" id="A0A4Q9Q312"/>
<feature type="repeat" description="PPR" evidence="5">
    <location>
        <begin position="117"/>
        <end position="151"/>
    </location>
</feature>
<dbReference type="Pfam" id="PF13812">
    <property type="entry name" value="PPR_3"/>
    <property type="match status" value="2"/>
</dbReference>
<evidence type="ECO:0000256" key="4">
    <source>
        <dbReference type="ARBA" id="ARBA00044511"/>
    </source>
</evidence>
<feature type="region of interest" description="Disordered" evidence="6">
    <location>
        <begin position="548"/>
        <end position="568"/>
    </location>
</feature>
<protein>
    <recommendedName>
        <fullName evidence="7">Pentatricopeptide repeat-containing protein-mitochondrial domain-containing protein</fullName>
    </recommendedName>
</protein>
<dbReference type="Proteomes" id="UP000292082">
    <property type="component" value="Unassembled WGS sequence"/>
</dbReference>
<keyword evidence="9" id="KW-1185">Reference proteome</keyword>
<sequence length="568" mass="62949">MLASSSRHVLKGTQRKLLQAAAEVANAPVVAAASTQRLHEWRRHAGTAPYLTSTDLGPSYESPHRRFAVGADTNFRSPTNTPLARFNMMLASQLDRGKTHVVFTIARRMKAEGVQPDRSTYNCLLQACAQERLYAEARGIFEDMVAMGIHPDRQSFHYLMETLRPHEQSAIFDVIKMMEEWSVLPNEFTYESIITRLAENQRLELALQFLAKLGPAGLSPTLKTATAVITCAADLGFPQLALDLADSYESTSVRRLEPEVWVDLLVSCAESLYSEGTLRTWRKVVLDLDIVPDEGCCLQVLHTAAQHGHTSLALEAIGALKKLNVVWAEHHFAPVVEAMCARSEIKEAFILLDFMRKNGMTPTLDTASPILALISKDTDTVDEAWGKLEEIRENGEVVDPVALNVVIQAAVALKDLQRAVGTYKAAAQVGVKPNIDTFNLLLEGCIYARHRQLGDRLLSDLKNMGVKADVTTYKHMVLLCLTQTTYEDAFFYLEEMKALRMVPPLAVYEAIIRKLVSVGDTRYKVALEELKECGYEVSPKLESFISSGGAHNGPTKEKKPVVNPAVVL</sequence>
<dbReference type="PANTHER" id="PTHR47447">
    <property type="entry name" value="OS03G0856100 PROTEIN"/>
    <property type="match status" value="1"/>
</dbReference>
<accession>A0A4Q9Q312</accession>
<evidence type="ECO:0000256" key="5">
    <source>
        <dbReference type="PROSITE-ProRule" id="PRU00708"/>
    </source>
</evidence>
<comment type="subunit">
    <text evidence="4">Binds to mitochondrial small subunit 15S rRNA.</text>
</comment>
<organism evidence="8 9">
    <name type="scientific">Dichomitus squalens</name>
    <dbReference type="NCBI Taxonomy" id="114155"/>
    <lineage>
        <taxon>Eukaryota</taxon>
        <taxon>Fungi</taxon>
        <taxon>Dikarya</taxon>
        <taxon>Basidiomycota</taxon>
        <taxon>Agaricomycotina</taxon>
        <taxon>Agaricomycetes</taxon>
        <taxon>Polyporales</taxon>
        <taxon>Polyporaceae</taxon>
        <taxon>Dichomitus</taxon>
    </lineage>
</organism>
<feature type="repeat" description="PPR" evidence="5">
    <location>
        <begin position="186"/>
        <end position="220"/>
    </location>
</feature>